<reference evidence="2" key="1">
    <citation type="journal article" date="2022" name="Mol. Ecol. Resour.">
        <title>The genomes of chicory, endive, great burdock and yacon provide insights into Asteraceae palaeo-polyploidization history and plant inulin production.</title>
        <authorList>
            <person name="Fan W."/>
            <person name="Wang S."/>
            <person name="Wang H."/>
            <person name="Wang A."/>
            <person name="Jiang F."/>
            <person name="Liu H."/>
            <person name="Zhao H."/>
            <person name="Xu D."/>
            <person name="Zhang Y."/>
        </authorList>
    </citation>
    <scope>NUCLEOTIDE SEQUENCE [LARGE SCALE GENOMIC DNA]</scope>
    <source>
        <strain evidence="2">cv. Niubang</strain>
    </source>
</reference>
<comment type="caution">
    <text evidence="1">The sequence shown here is derived from an EMBL/GenBank/DDBJ whole genome shotgun (WGS) entry which is preliminary data.</text>
</comment>
<evidence type="ECO:0000313" key="1">
    <source>
        <dbReference type="EMBL" id="KAI3772196.1"/>
    </source>
</evidence>
<reference evidence="1 2" key="2">
    <citation type="journal article" date="2022" name="Mol. Ecol. Resour.">
        <title>The genomes of chicory, endive, great burdock and yacon provide insights into Asteraceae paleo-polyploidization history and plant inulin production.</title>
        <authorList>
            <person name="Fan W."/>
            <person name="Wang S."/>
            <person name="Wang H."/>
            <person name="Wang A."/>
            <person name="Jiang F."/>
            <person name="Liu H."/>
            <person name="Zhao H."/>
            <person name="Xu D."/>
            <person name="Zhang Y."/>
        </authorList>
    </citation>
    <scope>NUCLEOTIDE SEQUENCE [LARGE SCALE GENOMIC DNA]</scope>
    <source>
        <strain evidence="2">cv. Niubang</strain>
    </source>
</reference>
<protein>
    <submittedName>
        <fullName evidence="1">Uncharacterized protein</fullName>
    </submittedName>
</protein>
<dbReference type="Proteomes" id="UP001055879">
    <property type="component" value="Linkage Group LG01"/>
</dbReference>
<name>A0ACB9FN93_ARCLA</name>
<dbReference type="EMBL" id="CM042047">
    <property type="protein sequence ID" value="KAI3772196.1"/>
    <property type="molecule type" value="Genomic_DNA"/>
</dbReference>
<keyword evidence="2" id="KW-1185">Reference proteome</keyword>
<accession>A0ACB9FN93</accession>
<sequence>MAAAQGTQEHIVDQMNMELNATRARIVALRNQHMQSVEELESLRNQNASNAAGHSHGQSGLIMPWSGPPLPNHPRPLFPGISSQPMPTLPPPPPSFFPSTAQIPSMPFVTSIPPFFHSTAPILAMPLAASIPSMPMSSFQYNGYVSDSSQRNGFQSSGHVPPVVQGNT</sequence>
<gene>
    <name evidence="1" type="ORF">L6452_03377</name>
</gene>
<organism evidence="1 2">
    <name type="scientific">Arctium lappa</name>
    <name type="common">Greater burdock</name>
    <name type="synonym">Lappa major</name>
    <dbReference type="NCBI Taxonomy" id="4217"/>
    <lineage>
        <taxon>Eukaryota</taxon>
        <taxon>Viridiplantae</taxon>
        <taxon>Streptophyta</taxon>
        <taxon>Embryophyta</taxon>
        <taxon>Tracheophyta</taxon>
        <taxon>Spermatophyta</taxon>
        <taxon>Magnoliopsida</taxon>
        <taxon>eudicotyledons</taxon>
        <taxon>Gunneridae</taxon>
        <taxon>Pentapetalae</taxon>
        <taxon>asterids</taxon>
        <taxon>campanulids</taxon>
        <taxon>Asterales</taxon>
        <taxon>Asteraceae</taxon>
        <taxon>Carduoideae</taxon>
        <taxon>Cardueae</taxon>
        <taxon>Arctiinae</taxon>
        <taxon>Arctium</taxon>
    </lineage>
</organism>
<evidence type="ECO:0000313" key="2">
    <source>
        <dbReference type="Proteomes" id="UP001055879"/>
    </source>
</evidence>
<proteinExistence type="predicted"/>